<proteinExistence type="predicted"/>
<keyword evidence="1" id="KW-0812">Transmembrane</keyword>
<sequence>MSADSVALLRNGLGPDLGKLAEEHLKHDLRPSDRDALKKAATTFRTHAMVGSAVGLGLGVFLAARLRSARNLAFKAFQKSEKPVAIRFPSGREEPVPDVTAMIAPSGAGSFATYTLLGLGGLFLGGETGFLTGGLHAKSQINRDRESRERIQKAYRHFQADALRAQATRLENEDNYDVSI</sequence>
<dbReference type="EMBL" id="MU005978">
    <property type="protein sequence ID" value="KAF2860829.1"/>
    <property type="molecule type" value="Genomic_DNA"/>
</dbReference>
<keyword evidence="1" id="KW-1133">Transmembrane helix</keyword>
<evidence type="ECO:0000256" key="1">
    <source>
        <dbReference type="SAM" id="Phobius"/>
    </source>
</evidence>
<protein>
    <recommendedName>
        <fullName evidence="4">Transmembrane protein</fullName>
    </recommendedName>
</protein>
<keyword evidence="1" id="KW-0472">Membrane</keyword>
<feature type="transmembrane region" description="Helical" evidence="1">
    <location>
        <begin position="47"/>
        <end position="66"/>
    </location>
</feature>
<evidence type="ECO:0000313" key="3">
    <source>
        <dbReference type="Proteomes" id="UP000799421"/>
    </source>
</evidence>
<gene>
    <name evidence="2" type="ORF">K470DRAFT_299580</name>
</gene>
<accession>A0A6A7C1E7</accession>
<organism evidence="2 3">
    <name type="scientific">Piedraia hortae CBS 480.64</name>
    <dbReference type="NCBI Taxonomy" id="1314780"/>
    <lineage>
        <taxon>Eukaryota</taxon>
        <taxon>Fungi</taxon>
        <taxon>Dikarya</taxon>
        <taxon>Ascomycota</taxon>
        <taxon>Pezizomycotina</taxon>
        <taxon>Dothideomycetes</taxon>
        <taxon>Dothideomycetidae</taxon>
        <taxon>Capnodiales</taxon>
        <taxon>Piedraiaceae</taxon>
        <taxon>Piedraia</taxon>
    </lineage>
</organism>
<dbReference type="OrthoDB" id="3365267at2759"/>
<dbReference type="AlphaFoldDB" id="A0A6A7C1E7"/>
<keyword evidence="3" id="KW-1185">Reference proteome</keyword>
<evidence type="ECO:0000313" key="2">
    <source>
        <dbReference type="EMBL" id="KAF2860829.1"/>
    </source>
</evidence>
<reference evidence="2" key="1">
    <citation type="journal article" date="2020" name="Stud. Mycol.">
        <title>101 Dothideomycetes genomes: a test case for predicting lifestyles and emergence of pathogens.</title>
        <authorList>
            <person name="Haridas S."/>
            <person name="Albert R."/>
            <person name="Binder M."/>
            <person name="Bloem J."/>
            <person name="Labutti K."/>
            <person name="Salamov A."/>
            <person name="Andreopoulos B."/>
            <person name="Baker S."/>
            <person name="Barry K."/>
            <person name="Bills G."/>
            <person name="Bluhm B."/>
            <person name="Cannon C."/>
            <person name="Castanera R."/>
            <person name="Culley D."/>
            <person name="Daum C."/>
            <person name="Ezra D."/>
            <person name="Gonzalez J."/>
            <person name="Henrissat B."/>
            <person name="Kuo A."/>
            <person name="Liang C."/>
            <person name="Lipzen A."/>
            <person name="Lutzoni F."/>
            <person name="Magnuson J."/>
            <person name="Mondo S."/>
            <person name="Nolan M."/>
            <person name="Ohm R."/>
            <person name="Pangilinan J."/>
            <person name="Park H.-J."/>
            <person name="Ramirez L."/>
            <person name="Alfaro M."/>
            <person name="Sun H."/>
            <person name="Tritt A."/>
            <person name="Yoshinaga Y."/>
            <person name="Zwiers L.-H."/>
            <person name="Turgeon B."/>
            <person name="Goodwin S."/>
            <person name="Spatafora J."/>
            <person name="Crous P."/>
            <person name="Grigoriev I."/>
        </authorList>
    </citation>
    <scope>NUCLEOTIDE SEQUENCE</scope>
    <source>
        <strain evidence="2">CBS 480.64</strain>
    </source>
</reference>
<evidence type="ECO:0008006" key="4">
    <source>
        <dbReference type="Google" id="ProtNLM"/>
    </source>
</evidence>
<name>A0A6A7C1E7_9PEZI</name>
<dbReference type="Proteomes" id="UP000799421">
    <property type="component" value="Unassembled WGS sequence"/>
</dbReference>